<dbReference type="InterPro" id="IPR010982">
    <property type="entry name" value="Lambda_DNA-bd_dom_sf"/>
</dbReference>
<dbReference type="Pfam" id="PF13413">
    <property type="entry name" value="HTH_25"/>
    <property type="match status" value="1"/>
</dbReference>
<reference evidence="4 5" key="1">
    <citation type="submission" date="2020-01" db="EMBL/GenBank/DDBJ databases">
        <title>Paenibacillus soybeanensis sp. nov. isolated from the nodules of soybean (Glycine max(L.) Merr).</title>
        <authorList>
            <person name="Wang H."/>
        </authorList>
    </citation>
    <scope>NUCLEOTIDE SEQUENCE [LARGE SCALE GENOMIC DNA]</scope>
    <source>
        <strain evidence="4 5">DSM 23054</strain>
    </source>
</reference>
<dbReference type="InterPro" id="IPR001387">
    <property type="entry name" value="Cro/C1-type_HTH"/>
</dbReference>
<dbReference type="OrthoDB" id="9797543at2"/>
<evidence type="ECO:0000313" key="4">
    <source>
        <dbReference type="EMBL" id="NBC69237.1"/>
    </source>
</evidence>
<keyword evidence="5" id="KW-1185">Reference proteome</keyword>
<dbReference type="EMBL" id="JAAAMU010000004">
    <property type="protein sequence ID" value="NBC69237.1"/>
    <property type="molecule type" value="Genomic_DNA"/>
</dbReference>
<dbReference type="PANTHER" id="PTHR34475">
    <property type="match status" value="1"/>
</dbReference>
<dbReference type="InterPro" id="IPR025194">
    <property type="entry name" value="RodZ-like_C"/>
</dbReference>
<evidence type="ECO:0000259" key="3">
    <source>
        <dbReference type="Pfam" id="PF13464"/>
    </source>
</evidence>
<dbReference type="Pfam" id="PF13464">
    <property type="entry name" value="RodZ_C"/>
    <property type="match status" value="1"/>
</dbReference>
<feature type="region of interest" description="Disordered" evidence="1">
    <location>
        <begin position="134"/>
        <end position="209"/>
    </location>
</feature>
<protein>
    <submittedName>
        <fullName evidence="4">DUF4115 domain-containing protein</fullName>
    </submittedName>
</protein>
<dbReference type="PANTHER" id="PTHR34475:SF1">
    <property type="entry name" value="CYTOSKELETON PROTEIN RODZ"/>
    <property type="match status" value="1"/>
</dbReference>
<organism evidence="4 5">
    <name type="scientific">Paenibacillus sacheonensis</name>
    <dbReference type="NCBI Taxonomy" id="742054"/>
    <lineage>
        <taxon>Bacteria</taxon>
        <taxon>Bacillati</taxon>
        <taxon>Bacillota</taxon>
        <taxon>Bacilli</taxon>
        <taxon>Bacillales</taxon>
        <taxon>Paenibacillaceae</taxon>
        <taxon>Paenibacillus</taxon>
    </lineage>
</organism>
<evidence type="ECO:0000256" key="2">
    <source>
        <dbReference type="SAM" id="Phobius"/>
    </source>
</evidence>
<dbReference type="SUPFAM" id="SSF47413">
    <property type="entry name" value="lambda repressor-like DNA-binding domains"/>
    <property type="match status" value="1"/>
</dbReference>
<accession>A0A7X4YMW3</accession>
<feature type="transmembrane region" description="Helical" evidence="2">
    <location>
        <begin position="106"/>
        <end position="127"/>
    </location>
</feature>
<feature type="compositionally biased region" description="Low complexity" evidence="1">
    <location>
        <begin position="312"/>
        <end position="323"/>
    </location>
</feature>
<name>A0A7X4YMW3_9BACL</name>
<keyword evidence="2" id="KW-1133">Transmembrane helix</keyword>
<feature type="compositionally biased region" description="Low complexity" evidence="1">
    <location>
        <begin position="165"/>
        <end position="198"/>
    </location>
</feature>
<sequence>MSDLGALLKKAREQRNLSLDDIQDLTKIRKRYLEAIEEGNYSVLPGSFYVRAFVKNYAESVGLDAEEVLRLYNKEIPSGVPEQPVIEPVQRPRRAQTQTSDRVSRWGFRVLIWSFLLLIIVLVYVFAIKQPNDNQVDSADQGKMTDQTTPPATNPDKGTVKDGEGNTATDGENGTNGTNGNAGTNGTNGTDQTPQEPDAPVEPPPATTTLTLDKTVRTTDFYNVSPGGKHNLEIKSTGHAWVGIYQGTSTHGKMLLSQTMENGVTATVEAEGQVFISIGRADFVDVTVDGVLIDDGNKSGGSRKLQLNPVEGDAGTADQTTTDSGNAAGTQ</sequence>
<dbReference type="GO" id="GO:0003677">
    <property type="term" value="F:DNA binding"/>
    <property type="evidence" value="ECO:0007669"/>
    <property type="project" value="InterPro"/>
</dbReference>
<comment type="caution">
    <text evidence="4">The sequence shown here is derived from an EMBL/GenBank/DDBJ whole genome shotgun (WGS) entry which is preliminary data.</text>
</comment>
<dbReference type="Gene3D" id="1.10.260.40">
    <property type="entry name" value="lambda repressor-like DNA-binding domains"/>
    <property type="match status" value="1"/>
</dbReference>
<feature type="domain" description="Cytoskeleton protein RodZ-like C-terminal" evidence="3">
    <location>
        <begin position="234"/>
        <end position="294"/>
    </location>
</feature>
<proteinExistence type="predicted"/>
<dbReference type="AlphaFoldDB" id="A0A7X4YMW3"/>
<feature type="compositionally biased region" description="Polar residues" evidence="1">
    <location>
        <begin position="134"/>
        <end position="151"/>
    </location>
</feature>
<dbReference type="CDD" id="cd00093">
    <property type="entry name" value="HTH_XRE"/>
    <property type="match status" value="1"/>
</dbReference>
<keyword evidence="2" id="KW-0472">Membrane</keyword>
<gene>
    <name evidence="4" type="ORF">GT003_09560</name>
</gene>
<feature type="region of interest" description="Disordered" evidence="1">
    <location>
        <begin position="295"/>
        <end position="331"/>
    </location>
</feature>
<evidence type="ECO:0000313" key="5">
    <source>
        <dbReference type="Proteomes" id="UP000558113"/>
    </source>
</evidence>
<keyword evidence="2" id="KW-0812">Transmembrane</keyword>
<evidence type="ECO:0000256" key="1">
    <source>
        <dbReference type="SAM" id="MobiDB-lite"/>
    </source>
</evidence>
<dbReference type="InterPro" id="IPR050400">
    <property type="entry name" value="Bact_Cytoskel_RodZ"/>
</dbReference>
<dbReference type="RefSeq" id="WP_161696868.1">
    <property type="nucleotide sequence ID" value="NZ_JAAAMU010000004.1"/>
</dbReference>
<dbReference type="Proteomes" id="UP000558113">
    <property type="component" value="Unassembled WGS sequence"/>
</dbReference>